<proteinExistence type="predicted"/>
<organism evidence="2">
    <name type="scientific">Arabidopsis lyrata subsp. lyrata</name>
    <name type="common">Lyre-leaved rock-cress</name>
    <dbReference type="NCBI Taxonomy" id="81972"/>
    <lineage>
        <taxon>Eukaryota</taxon>
        <taxon>Viridiplantae</taxon>
        <taxon>Streptophyta</taxon>
        <taxon>Embryophyta</taxon>
        <taxon>Tracheophyta</taxon>
        <taxon>Spermatophyta</taxon>
        <taxon>Magnoliopsida</taxon>
        <taxon>eudicotyledons</taxon>
        <taxon>Gunneridae</taxon>
        <taxon>Pentapetalae</taxon>
        <taxon>rosids</taxon>
        <taxon>malvids</taxon>
        <taxon>Brassicales</taxon>
        <taxon>Brassicaceae</taxon>
        <taxon>Camelineae</taxon>
        <taxon>Arabidopsis</taxon>
    </lineage>
</organism>
<dbReference type="HOGENOM" id="CLU_1733978_0_0_1"/>
<keyword evidence="2" id="KW-1185">Reference proteome</keyword>
<dbReference type="AlphaFoldDB" id="D7MHI0"/>
<dbReference type="eggNOG" id="KOG4652">
    <property type="taxonomic scope" value="Eukaryota"/>
</dbReference>
<protein>
    <submittedName>
        <fullName evidence="1">Predicted protein</fullName>
    </submittedName>
</protein>
<evidence type="ECO:0000313" key="2">
    <source>
        <dbReference type="Proteomes" id="UP000008694"/>
    </source>
</evidence>
<dbReference type="Gramene" id="Al_scaffold_0007_3036">
    <property type="protein sequence ID" value="Al_scaffold_0007_3036"/>
    <property type="gene ID" value="Al_scaffold_0007_3036"/>
</dbReference>
<gene>
    <name evidence="1" type="ORF">ARALYDRAFT_658981</name>
</gene>
<name>D7MHI0_ARALL</name>
<dbReference type="Proteomes" id="UP000008694">
    <property type="component" value="Unassembled WGS sequence"/>
</dbReference>
<sequence>MVSHHSEAKNNEQESLILSFSDLCMLHTDRESSIRPGFSTGSEGIRKLFAAVSFHQFSKILEACRRKKPVFGDAMLWSTVKLQHFKATMVGKFMKNPSWMYKKEALHGEHCCFKNFTLDREHFCLRSWFGYPLHTGWTFLLWKKGFDPSKF</sequence>
<reference evidence="2" key="1">
    <citation type="journal article" date="2011" name="Nat. Genet.">
        <title>The Arabidopsis lyrata genome sequence and the basis of rapid genome size change.</title>
        <authorList>
            <person name="Hu T.T."/>
            <person name="Pattyn P."/>
            <person name="Bakker E.G."/>
            <person name="Cao J."/>
            <person name="Cheng J.-F."/>
            <person name="Clark R.M."/>
            <person name="Fahlgren N."/>
            <person name="Fawcett J.A."/>
            <person name="Grimwood J."/>
            <person name="Gundlach H."/>
            <person name="Haberer G."/>
            <person name="Hollister J.D."/>
            <person name="Ossowski S."/>
            <person name="Ottilar R.P."/>
            <person name="Salamov A.A."/>
            <person name="Schneeberger K."/>
            <person name="Spannagl M."/>
            <person name="Wang X."/>
            <person name="Yang L."/>
            <person name="Nasrallah M.E."/>
            <person name="Bergelson J."/>
            <person name="Carrington J.C."/>
            <person name="Gaut B.S."/>
            <person name="Schmutz J."/>
            <person name="Mayer K.F.X."/>
            <person name="Van de Peer Y."/>
            <person name="Grigoriev I.V."/>
            <person name="Nordborg M."/>
            <person name="Weigel D."/>
            <person name="Guo Y.-L."/>
        </authorList>
    </citation>
    <scope>NUCLEOTIDE SEQUENCE [LARGE SCALE GENOMIC DNA]</scope>
    <source>
        <strain evidence="2">cv. MN47</strain>
    </source>
</reference>
<evidence type="ECO:0000313" key="1">
    <source>
        <dbReference type="EMBL" id="EFH46644.1"/>
    </source>
</evidence>
<dbReference type="EMBL" id="GL348719">
    <property type="protein sequence ID" value="EFH46644.1"/>
    <property type="molecule type" value="Genomic_DNA"/>
</dbReference>
<accession>D7MHI0</accession>